<reference evidence="6 7" key="1">
    <citation type="submission" date="2012-05" db="EMBL/GenBank/DDBJ databases">
        <title>Finished chromosome of genome of Oscillatoria sp. PCC 7112.</title>
        <authorList>
            <consortium name="US DOE Joint Genome Institute"/>
            <person name="Gugger M."/>
            <person name="Coursin T."/>
            <person name="Rippka R."/>
            <person name="Tandeau De Marsac N."/>
            <person name="Huntemann M."/>
            <person name="Wei C.-L."/>
            <person name="Han J."/>
            <person name="Detter J.C."/>
            <person name="Han C."/>
            <person name="Tapia R."/>
            <person name="Davenport K."/>
            <person name="Daligault H."/>
            <person name="Erkkila T."/>
            <person name="Gu W."/>
            <person name="Munk A.C.C."/>
            <person name="Teshima H."/>
            <person name="Xu Y."/>
            <person name="Chain P."/>
            <person name="Chen A."/>
            <person name="Krypides N."/>
            <person name="Mavromatis K."/>
            <person name="Markowitz V."/>
            <person name="Szeto E."/>
            <person name="Ivanova N."/>
            <person name="Mikhailova N."/>
            <person name="Ovchinnikova G."/>
            <person name="Pagani I."/>
            <person name="Pati A."/>
            <person name="Goodwin L."/>
            <person name="Peters L."/>
            <person name="Pitluck S."/>
            <person name="Woyke T."/>
            <person name="Kerfeld C."/>
        </authorList>
    </citation>
    <scope>NUCLEOTIDE SEQUENCE [LARGE SCALE GENOMIC DNA]</scope>
    <source>
        <strain evidence="6 7">PCC 7112</strain>
    </source>
</reference>
<evidence type="ECO:0000259" key="5">
    <source>
        <dbReference type="Pfam" id="PF22780"/>
    </source>
</evidence>
<evidence type="ECO:0000313" key="7">
    <source>
        <dbReference type="Proteomes" id="UP000010478"/>
    </source>
</evidence>
<dbReference type="eggNOG" id="COG2081">
    <property type="taxonomic scope" value="Bacteria"/>
</dbReference>
<dbReference type="Pfam" id="PF03486">
    <property type="entry name" value="HI0933_like"/>
    <property type="match status" value="1"/>
</dbReference>
<dbReference type="InterPro" id="IPR004792">
    <property type="entry name" value="BaiN-like"/>
</dbReference>
<keyword evidence="3" id="KW-0274">FAD</keyword>
<dbReference type="PANTHER" id="PTHR42887">
    <property type="entry name" value="OS12G0638800 PROTEIN"/>
    <property type="match status" value="1"/>
</dbReference>
<proteinExistence type="predicted"/>
<dbReference type="Gene3D" id="2.40.30.10">
    <property type="entry name" value="Translation factors"/>
    <property type="match status" value="1"/>
</dbReference>
<protein>
    <submittedName>
        <fullName evidence="6">HI0933 family protein</fullName>
    </submittedName>
</protein>
<feature type="domain" description="RsdA/BaiN/AoA(So)-like Rossmann fold-like" evidence="4">
    <location>
        <begin position="7"/>
        <end position="415"/>
    </location>
</feature>
<dbReference type="InterPro" id="IPR057661">
    <property type="entry name" value="RsdA/BaiN/AoA(So)_Rossmann"/>
</dbReference>
<dbReference type="EMBL" id="CP003614">
    <property type="protein sequence ID" value="AFZ08343.1"/>
    <property type="molecule type" value="Genomic_DNA"/>
</dbReference>
<dbReference type="KEGG" id="oni:Osc7112_4008"/>
<dbReference type="PRINTS" id="PR00368">
    <property type="entry name" value="FADPNR"/>
</dbReference>
<dbReference type="Pfam" id="PF22780">
    <property type="entry name" value="HI0933_like_1st"/>
    <property type="match status" value="1"/>
</dbReference>
<dbReference type="HOGENOM" id="CLU_025174_0_1_3"/>
<evidence type="ECO:0000313" key="6">
    <source>
        <dbReference type="EMBL" id="AFZ08343.1"/>
    </source>
</evidence>
<dbReference type="SUPFAM" id="SSF51905">
    <property type="entry name" value="FAD/NAD(P)-binding domain"/>
    <property type="match status" value="1"/>
</dbReference>
<dbReference type="STRING" id="179408.Osc7112_4008"/>
<dbReference type="AlphaFoldDB" id="K9VJS3"/>
<dbReference type="InterPro" id="IPR023166">
    <property type="entry name" value="BaiN-like_dom_sf"/>
</dbReference>
<dbReference type="Gene3D" id="1.10.8.260">
    <property type="entry name" value="HI0933 insert domain-like"/>
    <property type="match status" value="1"/>
</dbReference>
<dbReference type="Proteomes" id="UP000010478">
    <property type="component" value="Chromosome"/>
</dbReference>
<sequence length="427" mass="46812" precursor="true">MSDRILKITVIGGGAAGFFSAITCAKTYPQARVTLLEAGRQLLAKVRISGGGRCNVTHACFDPGVLVQNYPRGGKALRGAFTRFQPRDTVEWFASHGVKLKTEEDGRMFPITDDSGTIVNCLIRAAEDAGVKIRTGDAVVSVKKLTVNTAEGEHGDTAPRFEIELKSGESFKCDRILLATGSNPSGYKWAKELGNTVELPVPSLFTFNISDSRIKDLAGISVPNAKVKLPGAKLEQSGPLLITHWGLSGPAVLKLSAWGARFLHDRHYKTSVLINWLPQYNAEVLRQQLLAVKSQLSHRLIVSSCPFPVPRRLWERLTSSIGIDEQKRWADLSNKTLDRLLQELVQGEYQIAGKGAFKEEFVTCGGVNLKEVDFKTMESRRCPGLFFAGEILDIDGVTGGFNFQSAWTTAWLAGNAIGKPSDFRFEI</sequence>
<name>K9VJS3_9CYAN</name>
<dbReference type="RefSeq" id="WP_015177591.1">
    <property type="nucleotide sequence ID" value="NC_019729.1"/>
</dbReference>
<evidence type="ECO:0000256" key="3">
    <source>
        <dbReference type="ARBA" id="ARBA00022827"/>
    </source>
</evidence>
<keyword evidence="2" id="KW-0285">Flavoprotein</keyword>
<dbReference type="NCBIfam" id="TIGR00275">
    <property type="entry name" value="aminoacetone oxidase family FAD-binding enzyme"/>
    <property type="match status" value="1"/>
</dbReference>
<keyword evidence="7" id="KW-1185">Reference proteome</keyword>
<dbReference type="Gene3D" id="3.50.50.60">
    <property type="entry name" value="FAD/NAD(P)-binding domain"/>
    <property type="match status" value="1"/>
</dbReference>
<gene>
    <name evidence="6" type="ORF">Osc7112_4008</name>
</gene>
<feature type="domain" description="RsdA/BaiN/AoA(So)-like insert" evidence="5">
    <location>
        <begin position="201"/>
        <end position="362"/>
    </location>
</feature>
<dbReference type="PANTHER" id="PTHR42887:SF2">
    <property type="entry name" value="OS12G0638800 PROTEIN"/>
    <property type="match status" value="1"/>
</dbReference>
<comment type="cofactor">
    <cofactor evidence="1">
        <name>FAD</name>
        <dbReference type="ChEBI" id="CHEBI:57692"/>
    </cofactor>
</comment>
<dbReference type="InterPro" id="IPR055178">
    <property type="entry name" value="RsdA/BaiN/AoA(So)-like_dom"/>
</dbReference>
<organism evidence="6 7">
    <name type="scientific">Phormidium nigroviride PCC 7112</name>
    <dbReference type="NCBI Taxonomy" id="179408"/>
    <lineage>
        <taxon>Bacteria</taxon>
        <taxon>Bacillati</taxon>
        <taxon>Cyanobacteriota</taxon>
        <taxon>Cyanophyceae</taxon>
        <taxon>Oscillatoriophycideae</taxon>
        <taxon>Oscillatoriales</taxon>
        <taxon>Oscillatoriaceae</taxon>
        <taxon>Phormidium</taxon>
    </lineage>
</organism>
<evidence type="ECO:0000256" key="1">
    <source>
        <dbReference type="ARBA" id="ARBA00001974"/>
    </source>
</evidence>
<dbReference type="SUPFAM" id="SSF160996">
    <property type="entry name" value="HI0933 insert domain-like"/>
    <property type="match status" value="1"/>
</dbReference>
<evidence type="ECO:0000256" key="2">
    <source>
        <dbReference type="ARBA" id="ARBA00022630"/>
    </source>
</evidence>
<dbReference type="InterPro" id="IPR036188">
    <property type="entry name" value="FAD/NAD-bd_sf"/>
</dbReference>
<accession>K9VJS3</accession>
<evidence type="ECO:0000259" key="4">
    <source>
        <dbReference type="Pfam" id="PF03486"/>
    </source>
</evidence>